<evidence type="ECO:0000256" key="3">
    <source>
        <dbReference type="ARBA" id="ARBA00004322"/>
    </source>
</evidence>
<feature type="domain" description="Endonuclease/exonuclease/phosphatase" evidence="11">
    <location>
        <begin position="118"/>
        <end position="372"/>
    </location>
</feature>
<dbReference type="AlphaFoldDB" id="A0A8S0XNJ9"/>
<dbReference type="Gene3D" id="3.60.10.10">
    <property type="entry name" value="Endonuclease/exonuclease/phosphatase"/>
    <property type="match status" value="1"/>
</dbReference>
<evidence type="ECO:0000256" key="1">
    <source>
        <dbReference type="ARBA" id="ARBA00001936"/>
    </source>
</evidence>
<keyword evidence="6" id="KW-0227">DNA damage</keyword>
<keyword evidence="10" id="KW-0539">Nucleus</keyword>
<comment type="subcellular location">
    <subcellularLocation>
        <location evidence="3">Nucleus</location>
        <location evidence="3">PML body</location>
    </subcellularLocation>
</comment>
<dbReference type="GO" id="GO:0004518">
    <property type="term" value="F:nuclease activity"/>
    <property type="evidence" value="ECO:0007669"/>
    <property type="project" value="UniProtKB-KW"/>
</dbReference>
<evidence type="ECO:0000259" key="11">
    <source>
        <dbReference type="Pfam" id="PF03372"/>
    </source>
</evidence>
<proteinExistence type="predicted"/>
<dbReference type="InterPro" id="IPR051547">
    <property type="entry name" value="TDP2-like"/>
</dbReference>
<keyword evidence="7" id="KW-0378">Hydrolase</keyword>
<keyword evidence="5" id="KW-0479">Metal-binding</keyword>
<keyword evidence="8" id="KW-0460">Magnesium</keyword>
<dbReference type="PANTHER" id="PTHR15822">
    <property type="entry name" value="TRAF AND TNF RECEPTOR-ASSOCIATED PROTEIN"/>
    <property type="match status" value="1"/>
</dbReference>
<dbReference type="SUPFAM" id="SSF56219">
    <property type="entry name" value="DNase I-like"/>
    <property type="match status" value="1"/>
</dbReference>
<dbReference type="GO" id="GO:0005737">
    <property type="term" value="C:cytoplasm"/>
    <property type="evidence" value="ECO:0007669"/>
    <property type="project" value="TreeGrafter"/>
</dbReference>
<dbReference type="Pfam" id="PF03372">
    <property type="entry name" value="Exo_endo_phos"/>
    <property type="match status" value="1"/>
</dbReference>
<sequence length="389" mass="43822">MAHYFSNFRIPPFGRLRRNTDTLVAHMIPTQPPEEEEPFKPFIPPGCEDEDEELMEREHEFDNDGPVIPNKLLELKVYRYRSSKDAWKHAPTVGMRIDPEREAELDERKPPMSQVRIITWNVDFAAAHHEERLTAALRHIQRDVLNGKDSDEEGSAPEPCCILLQEVLASAVPHLLRDAWVRRWFVVTPHTPAKWPEDARYGSITLVSRSLSIAESHILHFGLSHMGRAALCVKIRLSVPGSQEKVVVAIVNTHLESLPQGEIARPKQLEMSARFLRLAGVHGGVIAGDMNAIGPKDAMIGKQLGLRDAWRKGDIDAGKTWGYQGNDGHPPGRLDKIFYLPGMAYKVDEPKRIGVGEKIRDGTDQAMWISDHYGLETTLRLSKPRSNSA</sequence>
<dbReference type="Proteomes" id="UP000467700">
    <property type="component" value="Unassembled WGS sequence"/>
</dbReference>
<accession>A0A8S0XNJ9</accession>
<keyword evidence="9" id="KW-0234">DNA repair</keyword>
<evidence type="ECO:0000313" key="12">
    <source>
        <dbReference type="EMBL" id="CAA7267013.1"/>
    </source>
</evidence>
<dbReference type="GO" id="GO:0006302">
    <property type="term" value="P:double-strand break repair"/>
    <property type="evidence" value="ECO:0007669"/>
    <property type="project" value="TreeGrafter"/>
</dbReference>
<evidence type="ECO:0000256" key="2">
    <source>
        <dbReference type="ARBA" id="ARBA00001946"/>
    </source>
</evidence>
<evidence type="ECO:0000256" key="4">
    <source>
        <dbReference type="ARBA" id="ARBA00022722"/>
    </source>
</evidence>
<evidence type="ECO:0000256" key="6">
    <source>
        <dbReference type="ARBA" id="ARBA00022763"/>
    </source>
</evidence>
<dbReference type="GO" id="GO:0003697">
    <property type="term" value="F:single-stranded DNA binding"/>
    <property type="evidence" value="ECO:0007669"/>
    <property type="project" value="TreeGrafter"/>
</dbReference>
<reference evidence="12 13" key="1">
    <citation type="submission" date="2020-01" db="EMBL/GenBank/DDBJ databases">
        <authorList>
            <person name="Gupta K D."/>
        </authorList>
    </citation>
    <scope>NUCLEOTIDE SEQUENCE [LARGE SCALE GENOMIC DNA]</scope>
</reference>
<protein>
    <recommendedName>
        <fullName evidence="11">Endonuclease/exonuclease/phosphatase domain-containing protein</fullName>
    </recommendedName>
</protein>
<dbReference type="InterPro" id="IPR036691">
    <property type="entry name" value="Endo/exonu/phosph_ase_sf"/>
</dbReference>
<dbReference type="CDD" id="cd09080">
    <property type="entry name" value="TDP2"/>
    <property type="match status" value="1"/>
</dbReference>
<dbReference type="EMBL" id="CACVBS010000057">
    <property type="protein sequence ID" value="CAA7267013.1"/>
    <property type="molecule type" value="Genomic_DNA"/>
</dbReference>
<evidence type="ECO:0000256" key="10">
    <source>
        <dbReference type="ARBA" id="ARBA00023242"/>
    </source>
</evidence>
<dbReference type="InterPro" id="IPR005135">
    <property type="entry name" value="Endo/exonuclease/phosphatase"/>
</dbReference>
<keyword evidence="13" id="KW-1185">Reference proteome</keyword>
<dbReference type="GO" id="GO:0070260">
    <property type="term" value="F:5'-tyrosyl-DNA phosphodiesterase activity"/>
    <property type="evidence" value="ECO:0007669"/>
    <property type="project" value="TreeGrafter"/>
</dbReference>
<keyword evidence="4" id="KW-0540">Nuclease</keyword>
<dbReference type="PANTHER" id="PTHR15822:SF4">
    <property type="entry name" value="TYROSYL-DNA PHOSPHODIESTERASE 2"/>
    <property type="match status" value="1"/>
</dbReference>
<evidence type="ECO:0000256" key="7">
    <source>
        <dbReference type="ARBA" id="ARBA00022801"/>
    </source>
</evidence>
<evidence type="ECO:0000256" key="5">
    <source>
        <dbReference type="ARBA" id="ARBA00022723"/>
    </source>
</evidence>
<gene>
    <name evidence="12" type="ORF">AAE3_LOCUS9331</name>
</gene>
<organism evidence="12 13">
    <name type="scientific">Cyclocybe aegerita</name>
    <name type="common">Black poplar mushroom</name>
    <name type="synonym">Agrocybe aegerita</name>
    <dbReference type="NCBI Taxonomy" id="1973307"/>
    <lineage>
        <taxon>Eukaryota</taxon>
        <taxon>Fungi</taxon>
        <taxon>Dikarya</taxon>
        <taxon>Basidiomycota</taxon>
        <taxon>Agaricomycotina</taxon>
        <taxon>Agaricomycetes</taxon>
        <taxon>Agaricomycetidae</taxon>
        <taxon>Agaricales</taxon>
        <taxon>Agaricineae</taxon>
        <taxon>Bolbitiaceae</taxon>
        <taxon>Cyclocybe</taxon>
    </lineage>
</organism>
<name>A0A8S0XNJ9_CYCAE</name>
<comment type="cofactor">
    <cofactor evidence="1">
        <name>Mn(2+)</name>
        <dbReference type="ChEBI" id="CHEBI:29035"/>
    </cofactor>
</comment>
<comment type="caution">
    <text evidence="12">The sequence shown here is derived from an EMBL/GenBank/DDBJ whole genome shotgun (WGS) entry which is preliminary data.</text>
</comment>
<evidence type="ECO:0000256" key="9">
    <source>
        <dbReference type="ARBA" id="ARBA00023204"/>
    </source>
</evidence>
<comment type="cofactor">
    <cofactor evidence="2">
        <name>Mg(2+)</name>
        <dbReference type="ChEBI" id="CHEBI:18420"/>
    </cofactor>
</comment>
<evidence type="ECO:0000313" key="13">
    <source>
        <dbReference type="Proteomes" id="UP000467700"/>
    </source>
</evidence>
<dbReference type="GO" id="GO:0046872">
    <property type="term" value="F:metal ion binding"/>
    <property type="evidence" value="ECO:0007669"/>
    <property type="project" value="UniProtKB-KW"/>
</dbReference>
<evidence type="ECO:0000256" key="8">
    <source>
        <dbReference type="ARBA" id="ARBA00022842"/>
    </source>
</evidence>
<dbReference type="OrthoDB" id="9975959at2759"/>